<evidence type="ECO:0000256" key="3">
    <source>
        <dbReference type="ARBA" id="ARBA00022692"/>
    </source>
</evidence>
<evidence type="ECO:0000256" key="1">
    <source>
        <dbReference type="ARBA" id="ARBA00004651"/>
    </source>
</evidence>
<name>A0A1I5QHI7_9PSEU</name>
<dbReference type="EMBL" id="FOWW01000002">
    <property type="protein sequence ID" value="SFP45567.1"/>
    <property type="molecule type" value="Genomic_DNA"/>
</dbReference>
<evidence type="ECO:0000256" key="6">
    <source>
        <dbReference type="SAM" id="Phobius"/>
    </source>
</evidence>
<reference evidence="9" key="1">
    <citation type="submission" date="2016-10" db="EMBL/GenBank/DDBJ databases">
        <authorList>
            <person name="Varghese N."/>
            <person name="Submissions S."/>
        </authorList>
    </citation>
    <scope>NUCLEOTIDE SEQUENCE [LARGE SCALE GENOMIC DNA]</scope>
    <source>
        <strain evidence="9">CGMCC 4.5579</strain>
    </source>
</reference>
<evidence type="ECO:0000256" key="5">
    <source>
        <dbReference type="ARBA" id="ARBA00023136"/>
    </source>
</evidence>
<dbReference type="Proteomes" id="UP000198727">
    <property type="component" value="Unassembled WGS sequence"/>
</dbReference>
<dbReference type="Pfam" id="PF12698">
    <property type="entry name" value="ABC2_membrane_3"/>
    <property type="match status" value="1"/>
</dbReference>
<dbReference type="InterPro" id="IPR051449">
    <property type="entry name" value="ABC-2_transporter_component"/>
</dbReference>
<keyword evidence="9" id="KW-1185">Reference proteome</keyword>
<dbReference type="InterPro" id="IPR013525">
    <property type="entry name" value="ABC2_TM"/>
</dbReference>
<evidence type="ECO:0000313" key="8">
    <source>
        <dbReference type="EMBL" id="SFP45567.1"/>
    </source>
</evidence>
<feature type="transmembrane region" description="Helical" evidence="6">
    <location>
        <begin position="356"/>
        <end position="377"/>
    </location>
</feature>
<protein>
    <submittedName>
        <fullName evidence="8">ABC-2 type transport system permease protein</fullName>
    </submittedName>
</protein>
<dbReference type="PANTHER" id="PTHR30294">
    <property type="entry name" value="MEMBRANE COMPONENT OF ABC TRANSPORTER YHHJ-RELATED"/>
    <property type="match status" value="1"/>
</dbReference>
<comment type="subcellular location">
    <subcellularLocation>
        <location evidence="1">Cell membrane</location>
        <topology evidence="1">Multi-pass membrane protein</topology>
    </subcellularLocation>
</comment>
<proteinExistence type="predicted"/>
<dbReference type="STRING" id="587909.SAMN05421810_102637"/>
<dbReference type="AlphaFoldDB" id="A0A1I5QHI7"/>
<feature type="transmembrane region" description="Helical" evidence="6">
    <location>
        <begin position="31"/>
        <end position="53"/>
    </location>
</feature>
<feature type="transmembrane region" description="Helical" evidence="6">
    <location>
        <begin position="226"/>
        <end position="251"/>
    </location>
</feature>
<keyword evidence="2" id="KW-1003">Cell membrane</keyword>
<keyword evidence="5 6" id="KW-0472">Membrane</keyword>
<gene>
    <name evidence="8" type="ORF">SAMN05421810_102637</name>
</gene>
<evidence type="ECO:0000259" key="7">
    <source>
        <dbReference type="Pfam" id="PF12698"/>
    </source>
</evidence>
<feature type="transmembrane region" description="Helical" evidence="6">
    <location>
        <begin position="303"/>
        <end position="323"/>
    </location>
</feature>
<sequence length="400" mass="42125">MTTPHRSITPAAAVRLVAMRELNTRLRTKSFVLGTAVILVVLAGYLLLQASLFSGMDTKRVGLAGQAASIAQPLREQADAFGLDVETTTVADPAAGREQVAEGELDALVTGSAADLTVVVDKSLDDQLRAALGGIARNEVLSAKLVEAGVNPDQVLADVAATQVRVIPLEQEDDTNGQRLVIGLIMVFLLYMSIVTYGSLVAQGVVEEKASRVVEILLSTVRPWHLMLGKVLGVGLVGLTQLLILAGAGLVMATATGVLTLSGVAVGTILWGLVWYLLGYFLYATVYAGAGSLVSRQEDAQSVLTPVSMVLIIGFVVGLNLLIQDPDSTASEVVSMIPLLSPVLMPGRIATGVAPLWQIGLSIVLTLLTVALFTWLAGRVYRNAVLHTGARMKLRDALKG</sequence>
<accession>A0A1I5QHI7</accession>
<feature type="domain" description="ABC-2 type transporter transmembrane" evidence="7">
    <location>
        <begin position="32"/>
        <end position="377"/>
    </location>
</feature>
<keyword evidence="3 6" id="KW-0812">Transmembrane</keyword>
<evidence type="ECO:0000256" key="2">
    <source>
        <dbReference type="ARBA" id="ARBA00022475"/>
    </source>
</evidence>
<keyword evidence="4 6" id="KW-1133">Transmembrane helix</keyword>
<feature type="transmembrane region" description="Helical" evidence="6">
    <location>
        <begin position="180"/>
        <end position="206"/>
    </location>
</feature>
<dbReference type="GO" id="GO:0005886">
    <property type="term" value="C:plasma membrane"/>
    <property type="evidence" value="ECO:0007669"/>
    <property type="project" value="UniProtKB-SubCell"/>
</dbReference>
<dbReference type="GO" id="GO:0140359">
    <property type="term" value="F:ABC-type transporter activity"/>
    <property type="evidence" value="ECO:0007669"/>
    <property type="project" value="InterPro"/>
</dbReference>
<organism evidence="8 9">
    <name type="scientific">Amycolatopsis arida</name>
    <dbReference type="NCBI Taxonomy" id="587909"/>
    <lineage>
        <taxon>Bacteria</taxon>
        <taxon>Bacillati</taxon>
        <taxon>Actinomycetota</taxon>
        <taxon>Actinomycetes</taxon>
        <taxon>Pseudonocardiales</taxon>
        <taxon>Pseudonocardiaceae</taxon>
        <taxon>Amycolatopsis</taxon>
    </lineage>
</organism>
<evidence type="ECO:0000313" key="9">
    <source>
        <dbReference type="Proteomes" id="UP000198727"/>
    </source>
</evidence>
<dbReference type="PANTHER" id="PTHR30294:SF29">
    <property type="entry name" value="MULTIDRUG ABC TRANSPORTER PERMEASE YBHS-RELATED"/>
    <property type="match status" value="1"/>
</dbReference>
<evidence type="ECO:0000256" key="4">
    <source>
        <dbReference type="ARBA" id="ARBA00022989"/>
    </source>
</evidence>
<feature type="transmembrane region" description="Helical" evidence="6">
    <location>
        <begin position="258"/>
        <end position="283"/>
    </location>
</feature>